<dbReference type="Proteomes" id="UP000298030">
    <property type="component" value="Unassembled WGS sequence"/>
</dbReference>
<dbReference type="AlphaFoldDB" id="A0A4Y7TVJ6"/>
<dbReference type="GO" id="GO:0016592">
    <property type="term" value="C:mediator complex"/>
    <property type="evidence" value="ECO:0007669"/>
    <property type="project" value="InterPro"/>
</dbReference>
<dbReference type="InterPro" id="IPR021627">
    <property type="entry name" value="Mediator_Med27"/>
</dbReference>
<evidence type="ECO:0000313" key="8">
    <source>
        <dbReference type="Proteomes" id="UP000298030"/>
    </source>
</evidence>
<dbReference type="Pfam" id="PF11571">
    <property type="entry name" value="Med27"/>
    <property type="match status" value="1"/>
</dbReference>
<comment type="subcellular location">
    <subcellularLocation>
        <location evidence="1">Nucleus</location>
    </subcellularLocation>
</comment>
<keyword evidence="4" id="KW-0804">Transcription</keyword>
<evidence type="ECO:0000256" key="5">
    <source>
        <dbReference type="ARBA" id="ARBA00023242"/>
    </source>
</evidence>
<dbReference type="STRING" id="71717.A0A4Y7TVJ6"/>
<evidence type="ECO:0000256" key="6">
    <source>
        <dbReference type="SAM" id="MobiDB-lite"/>
    </source>
</evidence>
<comment type="caution">
    <text evidence="7">The sequence shown here is derived from an EMBL/GenBank/DDBJ whole genome shotgun (WGS) entry which is preliminary data.</text>
</comment>
<evidence type="ECO:0000256" key="3">
    <source>
        <dbReference type="ARBA" id="ARBA00023015"/>
    </source>
</evidence>
<evidence type="ECO:0000256" key="4">
    <source>
        <dbReference type="ARBA" id="ARBA00023163"/>
    </source>
</evidence>
<reference evidence="7 8" key="1">
    <citation type="journal article" date="2019" name="Nat. Ecol. Evol.">
        <title>Megaphylogeny resolves global patterns of mushroom evolution.</title>
        <authorList>
            <person name="Varga T."/>
            <person name="Krizsan K."/>
            <person name="Foldi C."/>
            <person name="Dima B."/>
            <person name="Sanchez-Garcia M."/>
            <person name="Sanchez-Ramirez S."/>
            <person name="Szollosi G.J."/>
            <person name="Szarkandi J.G."/>
            <person name="Papp V."/>
            <person name="Albert L."/>
            <person name="Andreopoulos W."/>
            <person name="Angelini C."/>
            <person name="Antonin V."/>
            <person name="Barry K.W."/>
            <person name="Bougher N.L."/>
            <person name="Buchanan P."/>
            <person name="Buyck B."/>
            <person name="Bense V."/>
            <person name="Catcheside P."/>
            <person name="Chovatia M."/>
            <person name="Cooper J."/>
            <person name="Damon W."/>
            <person name="Desjardin D."/>
            <person name="Finy P."/>
            <person name="Geml J."/>
            <person name="Haridas S."/>
            <person name="Hughes K."/>
            <person name="Justo A."/>
            <person name="Karasinski D."/>
            <person name="Kautmanova I."/>
            <person name="Kiss B."/>
            <person name="Kocsube S."/>
            <person name="Kotiranta H."/>
            <person name="LaButti K.M."/>
            <person name="Lechner B.E."/>
            <person name="Liimatainen K."/>
            <person name="Lipzen A."/>
            <person name="Lukacs Z."/>
            <person name="Mihaltcheva S."/>
            <person name="Morgado L.N."/>
            <person name="Niskanen T."/>
            <person name="Noordeloos M.E."/>
            <person name="Ohm R.A."/>
            <person name="Ortiz-Santana B."/>
            <person name="Ovrebo C."/>
            <person name="Racz N."/>
            <person name="Riley R."/>
            <person name="Savchenko A."/>
            <person name="Shiryaev A."/>
            <person name="Soop K."/>
            <person name="Spirin V."/>
            <person name="Szebenyi C."/>
            <person name="Tomsovsky M."/>
            <person name="Tulloss R.E."/>
            <person name="Uehling J."/>
            <person name="Grigoriev I.V."/>
            <person name="Vagvolgyi C."/>
            <person name="Papp T."/>
            <person name="Martin F.M."/>
            <person name="Miettinen O."/>
            <person name="Hibbett D.S."/>
            <person name="Nagy L.G."/>
        </authorList>
    </citation>
    <scope>NUCLEOTIDE SEQUENCE [LARGE SCALE GENOMIC DNA]</scope>
    <source>
        <strain evidence="7 8">FP101781</strain>
    </source>
</reference>
<feature type="region of interest" description="Disordered" evidence="6">
    <location>
        <begin position="252"/>
        <end position="285"/>
    </location>
</feature>
<keyword evidence="8" id="KW-1185">Reference proteome</keyword>
<evidence type="ECO:0000256" key="1">
    <source>
        <dbReference type="ARBA" id="ARBA00004123"/>
    </source>
</evidence>
<dbReference type="OrthoDB" id="10261040at2759"/>
<keyword evidence="5" id="KW-0539">Nucleus</keyword>
<accession>A0A4Y7TVJ6</accession>
<protein>
    <submittedName>
        <fullName evidence="7">Uncharacterized protein</fullName>
    </submittedName>
</protein>
<evidence type="ECO:0000313" key="7">
    <source>
        <dbReference type="EMBL" id="TEB37589.1"/>
    </source>
</evidence>
<dbReference type="EMBL" id="QPFP01000004">
    <property type="protein sequence ID" value="TEB37589.1"/>
    <property type="molecule type" value="Genomic_DNA"/>
</dbReference>
<proteinExistence type="inferred from homology"/>
<organism evidence="7 8">
    <name type="scientific">Coprinellus micaceus</name>
    <name type="common">Glistening ink-cap mushroom</name>
    <name type="synonym">Coprinus micaceus</name>
    <dbReference type="NCBI Taxonomy" id="71717"/>
    <lineage>
        <taxon>Eukaryota</taxon>
        <taxon>Fungi</taxon>
        <taxon>Dikarya</taxon>
        <taxon>Basidiomycota</taxon>
        <taxon>Agaricomycotina</taxon>
        <taxon>Agaricomycetes</taxon>
        <taxon>Agaricomycetidae</taxon>
        <taxon>Agaricales</taxon>
        <taxon>Agaricineae</taxon>
        <taxon>Psathyrellaceae</taxon>
        <taxon>Coprinellus</taxon>
    </lineage>
</organism>
<keyword evidence="3" id="KW-0805">Transcription regulation</keyword>
<evidence type="ECO:0000256" key="2">
    <source>
        <dbReference type="ARBA" id="ARBA00008048"/>
    </source>
</evidence>
<gene>
    <name evidence="7" type="ORF">FA13DRAFT_1786754</name>
</gene>
<sequence length="458" mass="50900">MNLLKNTSPLSPLVVSPANNGDVDKAAVEYLQNLASAAKETAFAHACSSVLAGQSSEADDLEDGGLWLGRGEYDKDHADNVLRALGLEGQMHFVPLTETGLPATFKFSGGDGLVEALDKLEKKYCIRVSLPAEATVVFVLVGEYGEGWGGLVGAGVFPSFSIAMDSSSSRLAVLQEQINALSDLHTQLAAVRRIPAGLLRRPVFRNTDPFSGQQVHSSKADFEKLKEVGDIIRSDVVQKALLGAHDRMEADATQFDANYRRDSRKRRRPPSPESPKPYVPADRSRTSFFRAPDAAPAEPLYARDLVRYARECNKTQDTCRLHIWEKTRERREDKPRMLRFTIPDVLTAYISLGYSSTDNAALVHMVTCFGPRERKAPHSQSDYGVYQALSQEIAKILQQEERVHLRDMVEFLRGYEGLLSDSCVLCERIVSREGHAPALVRLWRNGRREARHVTCMAE</sequence>
<comment type="similarity">
    <text evidence="2">Belongs to the Mediator complex subunit 27 family.</text>
</comment>
<name>A0A4Y7TVJ6_COPMI</name>